<accession>A0ACB9N8D0</accession>
<dbReference type="Proteomes" id="UP000828941">
    <property type="component" value="Chromosome 7"/>
</dbReference>
<evidence type="ECO:0000313" key="1">
    <source>
        <dbReference type="EMBL" id="KAI4332298.1"/>
    </source>
</evidence>
<keyword evidence="2" id="KW-1185">Reference proteome</keyword>
<comment type="caution">
    <text evidence="1">The sequence shown here is derived from an EMBL/GenBank/DDBJ whole genome shotgun (WGS) entry which is preliminary data.</text>
</comment>
<gene>
    <name evidence="1" type="ORF">L6164_017220</name>
</gene>
<sequence length="274" mass="30213">MEHDCGSSSSKSPETIEETDVNMEQKISVLVVEDDNVIRLMHKLMLERLNVEVTAVANGKAAVDLYHAGSYFDVIFMDSEMPIMDGAQATKELRAMGVKSMIVGTTSHADDVSERNKFMASAVKGNIPQPLIQTWEYDTQVLHFLIKIHQELSRFITATSGFCLQRQNSVAVICSCLETSAAHLCSSHQIKPREFSANISKPRISALIVNDDAGTRLTHIRILENYNMEAKTGANGKEAVDLYQAGAYFDVILMDQEMPIIDGAGATKELRASV</sequence>
<organism evidence="1 2">
    <name type="scientific">Bauhinia variegata</name>
    <name type="common">Purple orchid tree</name>
    <name type="synonym">Phanera variegata</name>
    <dbReference type="NCBI Taxonomy" id="167791"/>
    <lineage>
        <taxon>Eukaryota</taxon>
        <taxon>Viridiplantae</taxon>
        <taxon>Streptophyta</taxon>
        <taxon>Embryophyta</taxon>
        <taxon>Tracheophyta</taxon>
        <taxon>Spermatophyta</taxon>
        <taxon>Magnoliopsida</taxon>
        <taxon>eudicotyledons</taxon>
        <taxon>Gunneridae</taxon>
        <taxon>Pentapetalae</taxon>
        <taxon>rosids</taxon>
        <taxon>fabids</taxon>
        <taxon>Fabales</taxon>
        <taxon>Fabaceae</taxon>
        <taxon>Cercidoideae</taxon>
        <taxon>Cercideae</taxon>
        <taxon>Bauhiniinae</taxon>
        <taxon>Bauhinia</taxon>
    </lineage>
</organism>
<reference evidence="1 2" key="1">
    <citation type="journal article" date="2022" name="DNA Res.">
        <title>Chromosomal-level genome assembly of the orchid tree Bauhinia variegata (Leguminosae; Cercidoideae) supports the allotetraploid origin hypothesis of Bauhinia.</title>
        <authorList>
            <person name="Zhong Y."/>
            <person name="Chen Y."/>
            <person name="Zheng D."/>
            <person name="Pang J."/>
            <person name="Liu Y."/>
            <person name="Luo S."/>
            <person name="Meng S."/>
            <person name="Qian L."/>
            <person name="Wei D."/>
            <person name="Dai S."/>
            <person name="Zhou R."/>
        </authorList>
    </citation>
    <scope>NUCLEOTIDE SEQUENCE [LARGE SCALE GENOMIC DNA]</scope>
    <source>
        <strain evidence="1">BV-YZ2020</strain>
    </source>
</reference>
<protein>
    <submittedName>
        <fullName evidence="1">Uncharacterized protein</fullName>
    </submittedName>
</protein>
<dbReference type="EMBL" id="CM039432">
    <property type="protein sequence ID" value="KAI4332298.1"/>
    <property type="molecule type" value="Genomic_DNA"/>
</dbReference>
<proteinExistence type="predicted"/>
<evidence type="ECO:0000313" key="2">
    <source>
        <dbReference type="Proteomes" id="UP000828941"/>
    </source>
</evidence>
<name>A0ACB9N8D0_BAUVA</name>